<feature type="compositionally biased region" description="Low complexity" evidence="1">
    <location>
        <begin position="157"/>
        <end position="169"/>
    </location>
</feature>
<proteinExistence type="predicted"/>
<feature type="compositionally biased region" description="Low complexity" evidence="1">
    <location>
        <begin position="54"/>
        <end position="67"/>
    </location>
</feature>
<organism evidence="2 3">
    <name type="scientific">Caballeronia zhejiangensis</name>
    <dbReference type="NCBI Taxonomy" id="871203"/>
    <lineage>
        <taxon>Bacteria</taxon>
        <taxon>Pseudomonadati</taxon>
        <taxon>Pseudomonadota</taxon>
        <taxon>Betaproteobacteria</taxon>
        <taxon>Burkholderiales</taxon>
        <taxon>Burkholderiaceae</taxon>
        <taxon>Caballeronia</taxon>
    </lineage>
</organism>
<dbReference type="EMBL" id="JFHD01000047">
    <property type="protein sequence ID" value="KDR25441.1"/>
    <property type="molecule type" value="Genomic_DNA"/>
</dbReference>
<sequence>MLKFNPDTKVIFDNDEAAVAPIREITRDEIPDLIANGAGVDPSANVGEQTSSPAQTDGDAQAAQDPAVSATGSDTEADAGKPVDASSTSPAASSDESAVVNDAIADPGGAGSSDLYPTPAAPNLDAQAPASVSSDAVPLDAGGAADAEAGGAEAGESDAALSASQAGSGSDDHPLTIIGEIEALVRMIGNSAVHEYQRLIQRLADLKNHPTIKDGE</sequence>
<feature type="compositionally biased region" description="Low complexity" evidence="1">
    <location>
        <begin position="85"/>
        <end position="98"/>
    </location>
</feature>
<accession>A0A656Q8W9</accession>
<evidence type="ECO:0000256" key="1">
    <source>
        <dbReference type="SAM" id="MobiDB-lite"/>
    </source>
</evidence>
<gene>
    <name evidence="2" type="ORF">BG60_28320</name>
</gene>
<name>A0A656Q8W9_9BURK</name>
<protein>
    <submittedName>
        <fullName evidence="2">Uncharacterized protein</fullName>
    </submittedName>
</protein>
<feature type="compositionally biased region" description="Low complexity" evidence="1">
    <location>
        <begin position="139"/>
        <end position="151"/>
    </location>
</feature>
<dbReference type="RefSeq" id="WP_034474010.1">
    <property type="nucleotide sequence ID" value="NZ_JFHD01000047.1"/>
</dbReference>
<reference evidence="2 3" key="1">
    <citation type="submission" date="2014-03" db="EMBL/GenBank/DDBJ databases">
        <title>Draft Genome Sequences of Four Burkholderia Strains.</title>
        <authorList>
            <person name="Liu X.Y."/>
            <person name="Li C.X."/>
            <person name="Xu J.H."/>
        </authorList>
    </citation>
    <scope>NUCLEOTIDE SEQUENCE [LARGE SCALE GENOMIC DNA]</scope>
    <source>
        <strain evidence="2 3">OP-1</strain>
    </source>
</reference>
<feature type="region of interest" description="Disordered" evidence="1">
    <location>
        <begin position="33"/>
        <end position="173"/>
    </location>
</feature>
<comment type="caution">
    <text evidence="2">The sequence shown here is derived from an EMBL/GenBank/DDBJ whole genome shotgun (WGS) entry which is preliminary data.</text>
</comment>
<evidence type="ECO:0000313" key="2">
    <source>
        <dbReference type="EMBL" id="KDR25441.1"/>
    </source>
</evidence>
<dbReference type="AlphaFoldDB" id="A0A656Q8W9"/>
<dbReference type="Proteomes" id="UP000027451">
    <property type="component" value="Unassembled WGS sequence"/>
</dbReference>
<evidence type="ECO:0000313" key="3">
    <source>
        <dbReference type="Proteomes" id="UP000027451"/>
    </source>
</evidence>
<keyword evidence="3" id="KW-1185">Reference proteome</keyword>